<name>A0ABY7VPW3_9BACT</name>
<dbReference type="SUPFAM" id="SSF54427">
    <property type="entry name" value="NTF2-like"/>
    <property type="match status" value="1"/>
</dbReference>
<evidence type="ECO:0008006" key="3">
    <source>
        <dbReference type="Google" id="ProtNLM"/>
    </source>
</evidence>
<keyword evidence="2" id="KW-1185">Reference proteome</keyword>
<organism evidence="1 2">
    <name type="scientific">Lentisphaera profundi</name>
    <dbReference type="NCBI Taxonomy" id="1658616"/>
    <lineage>
        <taxon>Bacteria</taxon>
        <taxon>Pseudomonadati</taxon>
        <taxon>Lentisphaerota</taxon>
        <taxon>Lentisphaeria</taxon>
        <taxon>Lentisphaerales</taxon>
        <taxon>Lentisphaeraceae</taxon>
        <taxon>Lentisphaera</taxon>
    </lineage>
</organism>
<evidence type="ECO:0000313" key="2">
    <source>
        <dbReference type="Proteomes" id="UP001214250"/>
    </source>
</evidence>
<proteinExistence type="predicted"/>
<dbReference type="RefSeq" id="WP_274150291.1">
    <property type="nucleotide sequence ID" value="NZ_CP117811.1"/>
</dbReference>
<dbReference type="InterPro" id="IPR032710">
    <property type="entry name" value="NTF2-like_dom_sf"/>
</dbReference>
<sequence length="161" mass="18585">MKKAITIISLVLLLGIAWFFLKPKADPHQEIKDQFEFLRRQAEETPSLKGIPLFSHIRSFKQHLTEDFSLSVPEYKMSFTNRDDFINKSTSLAPMIPSFQSTLSDYLIKVEDDTANVELTCTIAGHNKDYKFNESRQLFIKLIKPSGTWKIQSVKVMTPEK</sequence>
<protein>
    <recommendedName>
        <fullName evidence="3">DUF4440 domain-containing protein</fullName>
    </recommendedName>
</protein>
<dbReference type="Gene3D" id="3.10.450.50">
    <property type="match status" value="1"/>
</dbReference>
<accession>A0ABY7VPW3</accession>
<dbReference type="Proteomes" id="UP001214250">
    <property type="component" value="Chromosome 1"/>
</dbReference>
<gene>
    <name evidence="1" type="ORF">PQO03_10895</name>
</gene>
<dbReference type="EMBL" id="CP117811">
    <property type="protein sequence ID" value="WDE96215.1"/>
    <property type="molecule type" value="Genomic_DNA"/>
</dbReference>
<reference evidence="1 2" key="1">
    <citation type="submission" date="2023-02" db="EMBL/GenBank/DDBJ databases">
        <title>Genome sequence of Lentisphaera profundi SAORIC-696.</title>
        <authorList>
            <person name="Kim e."/>
            <person name="Cho J.-C."/>
            <person name="Choi A."/>
            <person name="Kang I."/>
        </authorList>
    </citation>
    <scope>NUCLEOTIDE SEQUENCE [LARGE SCALE GENOMIC DNA]</scope>
    <source>
        <strain evidence="1 2">SAORIC-696</strain>
    </source>
</reference>
<evidence type="ECO:0000313" key="1">
    <source>
        <dbReference type="EMBL" id="WDE96215.1"/>
    </source>
</evidence>